<feature type="region of interest" description="Disordered" evidence="1">
    <location>
        <begin position="1"/>
        <end position="20"/>
    </location>
</feature>
<dbReference type="EMBL" id="FZQP02001003">
    <property type="protein sequence ID" value="VVC91217.1"/>
    <property type="molecule type" value="Genomic_DNA"/>
</dbReference>
<name>A0A5E4Q1P2_9NEOP</name>
<evidence type="ECO:0000313" key="3">
    <source>
        <dbReference type="Proteomes" id="UP000324832"/>
    </source>
</evidence>
<gene>
    <name evidence="2" type="ORF">LSINAPIS_LOCUS3938</name>
</gene>
<dbReference type="AlphaFoldDB" id="A0A5E4Q1P2"/>
<keyword evidence="3" id="KW-1185">Reference proteome</keyword>
<protein>
    <submittedName>
        <fullName evidence="2">Uncharacterized protein</fullName>
    </submittedName>
</protein>
<evidence type="ECO:0000313" key="2">
    <source>
        <dbReference type="EMBL" id="VVC91217.1"/>
    </source>
</evidence>
<evidence type="ECO:0000256" key="1">
    <source>
        <dbReference type="SAM" id="MobiDB-lite"/>
    </source>
</evidence>
<accession>A0A5E4Q1P2</accession>
<dbReference type="Proteomes" id="UP000324832">
    <property type="component" value="Unassembled WGS sequence"/>
</dbReference>
<reference evidence="2 3" key="1">
    <citation type="submission" date="2017-07" db="EMBL/GenBank/DDBJ databases">
        <authorList>
            <person name="Talla V."/>
            <person name="Backstrom N."/>
        </authorList>
    </citation>
    <scope>NUCLEOTIDE SEQUENCE [LARGE SCALE GENOMIC DNA]</scope>
</reference>
<sequence length="88" mass="9825">MDNRSKASCGSCGKFKGASNPRNVKKVQSYLKDKSKQARLRNKDSETGSRSYNILNCFVWKQLTKGLAPYPGKSGKRGFLIDILILIN</sequence>
<organism evidence="2 3">
    <name type="scientific">Leptidea sinapis</name>
    <dbReference type="NCBI Taxonomy" id="189913"/>
    <lineage>
        <taxon>Eukaryota</taxon>
        <taxon>Metazoa</taxon>
        <taxon>Ecdysozoa</taxon>
        <taxon>Arthropoda</taxon>
        <taxon>Hexapoda</taxon>
        <taxon>Insecta</taxon>
        <taxon>Pterygota</taxon>
        <taxon>Neoptera</taxon>
        <taxon>Endopterygota</taxon>
        <taxon>Lepidoptera</taxon>
        <taxon>Glossata</taxon>
        <taxon>Ditrysia</taxon>
        <taxon>Papilionoidea</taxon>
        <taxon>Pieridae</taxon>
        <taxon>Dismorphiinae</taxon>
        <taxon>Leptidea</taxon>
    </lineage>
</organism>
<proteinExistence type="predicted"/>